<dbReference type="AlphaFoldDB" id="H2J4T4"/>
<dbReference type="GO" id="GO:0016787">
    <property type="term" value="F:hydrolase activity"/>
    <property type="evidence" value="ECO:0007669"/>
    <property type="project" value="UniProtKB-KW"/>
</dbReference>
<dbReference type="STRING" id="443254.Marpi_0425"/>
<keyword evidence="2" id="KW-0378">Hydrolase</keyword>
<dbReference type="InterPro" id="IPR051918">
    <property type="entry name" value="STPP_CPPED1"/>
</dbReference>
<dbReference type="Proteomes" id="UP000007161">
    <property type="component" value="Chromosome"/>
</dbReference>
<evidence type="ECO:0000313" key="2">
    <source>
        <dbReference type="EMBL" id="AEX84869.1"/>
    </source>
</evidence>
<keyword evidence="3" id="KW-1185">Reference proteome</keyword>
<feature type="domain" description="Calcineurin-like phosphoesterase" evidence="1">
    <location>
        <begin position="112"/>
        <end position="292"/>
    </location>
</feature>
<dbReference type="PANTHER" id="PTHR43143:SF1">
    <property type="entry name" value="SERINE_THREONINE-PROTEIN PHOSPHATASE CPPED1"/>
    <property type="match status" value="1"/>
</dbReference>
<dbReference type="Pfam" id="PF00149">
    <property type="entry name" value="Metallophos"/>
    <property type="match status" value="1"/>
</dbReference>
<gene>
    <name evidence="2" type="ordered locus">Marpi_0425</name>
</gene>
<dbReference type="EMBL" id="CP003257">
    <property type="protein sequence ID" value="AEX84869.1"/>
    <property type="molecule type" value="Genomic_DNA"/>
</dbReference>
<sequence>MKKYILLFILLFSALYLFSKSLFLWPPYITYNGKDLFLNFKTNGIIKGLSIHIIDKNLNEVYSIKLQENELYHIPINIDYVNENFEYIIKQNSKVIYKNTFNEFNPLKKDFTFVVYGDTRYYDKLHRMIVDKIIEEKPDFVINVGDMVENGENINYWTNFFNTIKGLNIPYFPIPGNHEKNSKYYYDAFILPEGGGFQNKQWYSFKYGNLNFILLDSIIINNSELFKQETIWLEQTLKNNKNYINIIIFHYPFWNNSIYAWRRDNKILEKKWRPIFEKYNVKLVFNGHVHAYERFKLNDITYITTGGGGAPFDPGHKEKLNPYTQKIHYGYLEYVLLKVKAGKITVITKAVGKSDNYKMNNVKSLDMVLDFFEIDK</sequence>
<evidence type="ECO:0000259" key="1">
    <source>
        <dbReference type="Pfam" id="PF00149"/>
    </source>
</evidence>
<evidence type="ECO:0000313" key="3">
    <source>
        <dbReference type="Proteomes" id="UP000007161"/>
    </source>
</evidence>
<accession>H2J4T4</accession>
<dbReference type="PANTHER" id="PTHR43143">
    <property type="entry name" value="METALLOPHOSPHOESTERASE, CALCINEURIN SUPERFAMILY"/>
    <property type="match status" value="1"/>
</dbReference>
<name>H2J4T4_MARPK</name>
<dbReference type="HOGENOM" id="CLU_699455_0_0_0"/>
<dbReference type="Gene3D" id="3.60.21.10">
    <property type="match status" value="1"/>
</dbReference>
<dbReference type="eggNOG" id="COG1409">
    <property type="taxonomic scope" value="Bacteria"/>
</dbReference>
<protein>
    <submittedName>
        <fullName evidence="2">Putative phosphohydrolase</fullName>
    </submittedName>
</protein>
<dbReference type="KEGG" id="mpz:Marpi_0425"/>
<dbReference type="InterPro" id="IPR004843">
    <property type="entry name" value="Calcineurin-like_PHP"/>
</dbReference>
<organism evidence="2 3">
    <name type="scientific">Marinitoga piezophila (strain DSM 14283 / JCM 11233 / KA3)</name>
    <dbReference type="NCBI Taxonomy" id="443254"/>
    <lineage>
        <taxon>Bacteria</taxon>
        <taxon>Thermotogati</taxon>
        <taxon>Thermotogota</taxon>
        <taxon>Thermotogae</taxon>
        <taxon>Petrotogales</taxon>
        <taxon>Petrotogaceae</taxon>
        <taxon>Marinitoga</taxon>
    </lineage>
</organism>
<dbReference type="RefSeq" id="WP_014295941.1">
    <property type="nucleotide sequence ID" value="NC_016751.1"/>
</dbReference>
<reference evidence="3" key="2">
    <citation type="submission" date="2012-01" db="EMBL/GenBank/DDBJ databases">
        <title>Complete sequence of chromosome of Marinitoga piezophila KA3.</title>
        <authorList>
            <person name="Lucas S."/>
            <person name="Han J."/>
            <person name="Lapidus A."/>
            <person name="Cheng J.-F."/>
            <person name="Goodwin L."/>
            <person name="Pitluck S."/>
            <person name="Peters L."/>
            <person name="Mikhailova N."/>
            <person name="Teshima H."/>
            <person name="Detter J.C."/>
            <person name="Han C."/>
            <person name="Tapia R."/>
            <person name="Land M."/>
            <person name="Hauser L."/>
            <person name="Kyrpides N."/>
            <person name="Ivanova N."/>
            <person name="Pagani I."/>
            <person name="Jebbar M."/>
            <person name="Vannier P."/>
            <person name="Oger P."/>
            <person name="Cario A."/>
            <person name="Bartlett D."/>
            <person name="Noll K.M."/>
            <person name="Woyke T."/>
        </authorList>
    </citation>
    <scope>NUCLEOTIDE SEQUENCE [LARGE SCALE GENOMIC DNA]</scope>
    <source>
        <strain evidence="3">DSM 14283 / JCM 11233 / KA3</strain>
    </source>
</reference>
<reference evidence="2 3" key="1">
    <citation type="journal article" date="2012" name="J. Bacteriol.">
        <title>Complete Genome Sequence of the Thermophilic, Piezophilic, Heterotrophic Bacterium Marinitoga piezophila KA3.</title>
        <authorList>
            <person name="Lucas S."/>
            <person name="Han J."/>
            <person name="Lapidus A."/>
            <person name="Cheng J.F."/>
            <person name="Goodwin L.A."/>
            <person name="Pitluck S."/>
            <person name="Peters L."/>
            <person name="Mikhailova N."/>
            <person name="Teshima H."/>
            <person name="Detter J.C."/>
            <person name="Han C."/>
            <person name="Tapia R."/>
            <person name="Land M."/>
            <person name="Hauser L."/>
            <person name="Kyrpides N.C."/>
            <person name="Ivanova N."/>
            <person name="Pagani I."/>
            <person name="Vannier P."/>
            <person name="Oger P."/>
            <person name="Bartlett D.H."/>
            <person name="Noll K.M."/>
            <person name="Woyke T."/>
            <person name="Jebbar M."/>
        </authorList>
    </citation>
    <scope>NUCLEOTIDE SEQUENCE [LARGE SCALE GENOMIC DNA]</scope>
    <source>
        <strain evidence="3">DSM 14283 / JCM 11233 / KA3</strain>
    </source>
</reference>
<dbReference type="SUPFAM" id="SSF56300">
    <property type="entry name" value="Metallo-dependent phosphatases"/>
    <property type="match status" value="1"/>
</dbReference>
<proteinExistence type="predicted"/>
<dbReference type="OrthoDB" id="9809781at2"/>
<dbReference type="InterPro" id="IPR029052">
    <property type="entry name" value="Metallo-depent_PP-like"/>
</dbReference>